<feature type="transmembrane region" description="Helical" evidence="1">
    <location>
        <begin position="31"/>
        <end position="54"/>
    </location>
</feature>
<keyword evidence="1" id="KW-0812">Transmembrane</keyword>
<dbReference type="EMBL" id="CP002394">
    <property type="protein sequence ID" value="ADU32451.1"/>
    <property type="molecule type" value="Genomic_DNA"/>
</dbReference>
<reference evidence="2" key="1">
    <citation type="submission" date="2010-12" db="EMBL/GenBank/DDBJ databases">
        <title>Complete sequence of Bacillus cellulosilyticus DSM 2522.</title>
        <authorList>
            <consortium name="US DOE Joint Genome Institute"/>
            <person name="Lucas S."/>
            <person name="Copeland A."/>
            <person name="Lapidus A."/>
            <person name="Cheng J.-F."/>
            <person name="Bruce D."/>
            <person name="Goodwin L."/>
            <person name="Pitluck S."/>
            <person name="Chertkov O."/>
            <person name="Detter J.C."/>
            <person name="Han C."/>
            <person name="Tapia R."/>
            <person name="Land M."/>
            <person name="Hauser L."/>
            <person name="Jeffries C."/>
            <person name="Kyrpides N."/>
            <person name="Ivanova N."/>
            <person name="Mikhailova N."/>
            <person name="Brumm P."/>
            <person name="Mead D."/>
            <person name="Woyke T."/>
        </authorList>
    </citation>
    <scope>NUCLEOTIDE SEQUENCE [LARGE SCALE GENOMIC DNA]</scope>
    <source>
        <strain evidence="2">DSM 2522</strain>
    </source>
</reference>
<keyword evidence="1" id="KW-1133">Transmembrane helix</keyword>
<gene>
    <name evidence="2" type="ordered locus">Bcell_4224</name>
</gene>
<evidence type="ECO:0000313" key="2">
    <source>
        <dbReference type="EMBL" id="ADU32451.1"/>
    </source>
</evidence>
<evidence type="ECO:0000313" key="3">
    <source>
        <dbReference type="Proteomes" id="UP000001401"/>
    </source>
</evidence>
<organism evidence="2 3">
    <name type="scientific">Evansella cellulosilytica (strain ATCC 21833 / DSM 2522 / FERM P-1141 / JCM 9156 / N-4)</name>
    <name type="common">Bacillus cellulosilyticus</name>
    <dbReference type="NCBI Taxonomy" id="649639"/>
    <lineage>
        <taxon>Bacteria</taxon>
        <taxon>Bacillati</taxon>
        <taxon>Bacillota</taxon>
        <taxon>Bacilli</taxon>
        <taxon>Bacillales</taxon>
        <taxon>Bacillaceae</taxon>
        <taxon>Evansella</taxon>
    </lineage>
</organism>
<evidence type="ECO:0008006" key="4">
    <source>
        <dbReference type="Google" id="ProtNLM"/>
    </source>
</evidence>
<dbReference type="Proteomes" id="UP000001401">
    <property type="component" value="Chromosome"/>
</dbReference>
<proteinExistence type="predicted"/>
<dbReference type="KEGG" id="bco:Bcell_4224"/>
<keyword evidence="1" id="KW-0472">Membrane</keyword>
<evidence type="ECO:0000256" key="1">
    <source>
        <dbReference type="SAM" id="Phobius"/>
    </source>
</evidence>
<dbReference type="HOGENOM" id="CLU_3004364_0_0_9"/>
<keyword evidence="3" id="KW-1185">Reference proteome</keyword>
<accession>E6TZ08</accession>
<protein>
    <recommendedName>
        <fullName evidence="4">NADH dehydrogenase subunit 4L</fullName>
    </recommendedName>
</protein>
<sequence length="56" mass="6662">MIQFVLLFSSFLFIVFLILSMDPRIKQMTKLFYVFVFLSGINFSILIYTIMIILTM</sequence>
<dbReference type="AlphaFoldDB" id="E6TZ08"/>
<dbReference type="RefSeq" id="WP_013490777.1">
    <property type="nucleotide sequence ID" value="NC_014829.1"/>
</dbReference>
<name>E6TZ08_EVAC2</name>